<keyword evidence="7 8" id="KW-0503">Monooxygenase</keyword>
<evidence type="ECO:0000256" key="2">
    <source>
        <dbReference type="ARBA" id="ARBA00010617"/>
    </source>
</evidence>
<dbReference type="GO" id="GO:0004497">
    <property type="term" value="F:monooxygenase activity"/>
    <property type="evidence" value="ECO:0007669"/>
    <property type="project" value="UniProtKB-KW"/>
</dbReference>
<evidence type="ECO:0000256" key="5">
    <source>
        <dbReference type="ARBA" id="ARBA00023002"/>
    </source>
</evidence>
<accession>A0A2U3NUA0</accession>
<dbReference type="PROSITE" id="PS00086">
    <property type="entry name" value="CYTOCHROME_P450"/>
    <property type="match status" value="1"/>
</dbReference>
<dbReference type="Pfam" id="PF00067">
    <property type="entry name" value="p450"/>
    <property type="match status" value="1"/>
</dbReference>
<dbReference type="STRING" id="1841860.GCA_900157375_02878"/>
<dbReference type="Proteomes" id="UP000240988">
    <property type="component" value="Unassembled WGS sequence"/>
</dbReference>
<dbReference type="AlphaFoldDB" id="A0A2U3NUA0"/>
<dbReference type="GO" id="GO:0020037">
    <property type="term" value="F:heme binding"/>
    <property type="evidence" value="ECO:0007669"/>
    <property type="project" value="InterPro"/>
</dbReference>
<dbReference type="FunFam" id="1.10.630.10:FF:000018">
    <property type="entry name" value="Cytochrome P450 monooxygenase"/>
    <property type="match status" value="1"/>
</dbReference>
<dbReference type="EMBL" id="FUFA01000004">
    <property type="protein sequence ID" value="SPM35054.1"/>
    <property type="molecule type" value="Genomic_DNA"/>
</dbReference>
<evidence type="ECO:0000313" key="10">
    <source>
        <dbReference type="Proteomes" id="UP000240988"/>
    </source>
</evidence>
<keyword evidence="3 8" id="KW-0349">Heme</keyword>
<proteinExistence type="inferred from homology"/>
<dbReference type="PANTHER" id="PTHR46696:SF6">
    <property type="entry name" value="P450, PUTATIVE (EUROFUNG)-RELATED"/>
    <property type="match status" value="1"/>
</dbReference>
<dbReference type="InterPro" id="IPR001128">
    <property type="entry name" value="Cyt_P450"/>
</dbReference>
<keyword evidence="5 8" id="KW-0560">Oxidoreductase</keyword>
<evidence type="ECO:0000313" key="9">
    <source>
        <dbReference type="EMBL" id="SPM35054.1"/>
    </source>
</evidence>
<reference evidence="9 10" key="1">
    <citation type="submission" date="2017-01" db="EMBL/GenBank/DDBJ databases">
        <authorList>
            <consortium name="Urmite Genomes"/>
        </authorList>
    </citation>
    <scope>NUCLEOTIDE SEQUENCE [LARGE SCALE GENOMIC DNA]</scope>
    <source>
        <strain evidence="9 10">AB57</strain>
    </source>
</reference>
<sequence length="401" mass="44575">VELDLSSMMTDPALANNPWPVYAGLRDHAPAIAAPFSRSRSGTVVVLSRYADIRKALSSPELFEANGANEMGQQRPCIPLDIDPPNHAKYRKLLDPLFSPRAVRAMADETRAIAKELLAEVVQDGRTDFHAAFTVPFPCRVFLNVVGFPVKDLDRFLVWKDALVHGEDVAGSDDLNVLRELWKKTANELYAYFDKLLDRRIEDPADDLATRLVQAEVDGDPLTRNEMLDILFLQMAAGLDTVTATLDCVLTRLAKDPELQAAARSEPEKMRQIVEELLRIETPVSLVLRYATEDMVIHDVPIAKGDLVMLMLAAANNDDREFDNPETLDVDRNNTRHFAFGGGVHRCLGSHLARQELSIALEEIFATLGPFSIPEGEEVNFVPGIRTAHSLPLEWKASVTT</sequence>
<evidence type="ECO:0000256" key="8">
    <source>
        <dbReference type="RuleBase" id="RU000461"/>
    </source>
</evidence>
<evidence type="ECO:0000256" key="4">
    <source>
        <dbReference type="ARBA" id="ARBA00022723"/>
    </source>
</evidence>
<keyword evidence="10" id="KW-1185">Reference proteome</keyword>
<dbReference type="PRINTS" id="PR00359">
    <property type="entry name" value="BP450"/>
</dbReference>
<dbReference type="GO" id="GO:0016705">
    <property type="term" value="F:oxidoreductase activity, acting on paired donors, with incorporation or reduction of molecular oxygen"/>
    <property type="evidence" value="ECO:0007669"/>
    <property type="project" value="InterPro"/>
</dbReference>
<dbReference type="InterPro" id="IPR017972">
    <property type="entry name" value="Cyt_P450_CS"/>
</dbReference>
<dbReference type="GO" id="GO:0005506">
    <property type="term" value="F:iron ion binding"/>
    <property type="evidence" value="ECO:0007669"/>
    <property type="project" value="InterPro"/>
</dbReference>
<protein>
    <submittedName>
        <fullName evidence="9">Cytochrome P450</fullName>
    </submittedName>
</protein>
<evidence type="ECO:0000256" key="1">
    <source>
        <dbReference type="ARBA" id="ARBA00001971"/>
    </source>
</evidence>
<name>A0A2U3NUA0_9MYCO</name>
<dbReference type="InterPro" id="IPR002397">
    <property type="entry name" value="Cyt_P450_B"/>
</dbReference>
<dbReference type="SUPFAM" id="SSF48264">
    <property type="entry name" value="Cytochrome P450"/>
    <property type="match status" value="1"/>
</dbReference>
<comment type="similarity">
    <text evidence="2 8">Belongs to the cytochrome P450 family.</text>
</comment>
<dbReference type="InterPro" id="IPR036396">
    <property type="entry name" value="Cyt_P450_sf"/>
</dbReference>
<gene>
    <name evidence="9" type="ORF">MRAB57_2875</name>
</gene>
<organism evidence="9 10">
    <name type="scientific">Mycobacterium rhizamassiliense</name>
    <dbReference type="NCBI Taxonomy" id="1841860"/>
    <lineage>
        <taxon>Bacteria</taxon>
        <taxon>Bacillati</taxon>
        <taxon>Actinomycetota</taxon>
        <taxon>Actinomycetes</taxon>
        <taxon>Mycobacteriales</taxon>
        <taxon>Mycobacteriaceae</taxon>
        <taxon>Mycobacterium</taxon>
    </lineage>
</organism>
<dbReference type="Gene3D" id="1.10.630.10">
    <property type="entry name" value="Cytochrome P450"/>
    <property type="match status" value="1"/>
</dbReference>
<dbReference type="PANTHER" id="PTHR46696">
    <property type="entry name" value="P450, PUTATIVE (EUROFUNG)-RELATED"/>
    <property type="match status" value="1"/>
</dbReference>
<evidence type="ECO:0000256" key="3">
    <source>
        <dbReference type="ARBA" id="ARBA00022617"/>
    </source>
</evidence>
<comment type="cofactor">
    <cofactor evidence="1">
        <name>heme</name>
        <dbReference type="ChEBI" id="CHEBI:30413"/>
    </cofactor>
</comment>
<keyword evidence="6 8" id="KW-0408">Iron</keyword>
<dbReference type="PRINTS" id="PR00385">
    <property type="entry name" value="P450"/>
</dbReference>
<keyword evidence="4 8" id="KW-0479">Metal-binding</keyword>
<evidence type="ECO:0000256" key="7">
    <source>
        <dbReference type="ARBA" id="ARBA00023033"/>
    </source>
</evidence>
<feature type="non-terminal residue" evidence="9">
    <location>
        <position position="1"/>
    </location>
</feature>
<evidence type="ECO:0000256" key="6">
    <source>
        <dbReference type="ARBA" id="ARBA00023004"/>
    </source>
</evidence>